<feature type="domain" description="VWFA" evidence="2">
    <location>
        <begin position="396"/>
        <end position="580"/>
    </location>
</feature>
<dbReference type="Pfam" id="PF13519">
    <property type="entry name" value="VWA_2"/>
    <property type="match status" value="1"/>
</dbReference>
<evidence type="ECO:0000313" key="4">
    <source>
        <dbReference type="Proteomes" id="UP000192335"/>
    </source>
</evidence>
<evidence type="ECO:0000256" key="1">
    <source>
        <dbReference type="SAM" id="MobiDB-lite"/>
    </source>
</evidence>
<dbReference type="SMART" id="SM00327">
    <property type="entry name" value="VWA"/>
    <property type="match status" value="1"/>
</dbReference>
<dbReference type="AlphaFoldDB" id="A0A8E2IVP0"/>
<dbReference type="InterPro" id="IPR002035">
    <property type="entry name" value="VWF_A"/>
</dbReference>
<dbReference type="Gene3D" id="3.40.50.410">
    <property type="entry name" value="von Willebrand factor, type A domain"/>
    <property type="match status" value="1"/>
</dbReference>
<dbReference type="EMBL" id="MWQA01000001">
    <property type="protein sequence ID" value="ORC10127.1"/>
    <property type="molecule type" value="Genomic_DNA"/>
</dbReference>
<dbReference type="Proteomes" id="UP000192335">
    <property type="component" value="Unassembled WGS sequence"/>
</dbReference>
<evidence type="ECO:0000313" key="3">
    <source>
        <dbReference type="EMBL" id="ORC10127.1"/>
    </source>
</evidence>
<feature type="region of interest" description="Disordered" evidence="1">
    <location>
        <begin position="250"/>
        <end position="270"/>
    </location>
</feature>
<dbReference type="InterPro" id="IPR051928">
    <property type="entry name" value="NorD/CobT"/>
</dbReference>
<proteinExistence type="predicted"/>
<dbReference type="PROSITE" id="PS50234">
    <property type="entry name" value="VWFA"/>
    <property type="match status" value="1"/>
</dbReference>
<dbReference type="OrthoDB" id="4641313at2"/>
<dbReference type="PANTHER" id="PTHR41248">
    <property type="entry name" value="NORD PROTEIN"/>
    <property type="match status" value="1"/>
</dbReference>
<name>A0A8E2IVP0_9MYCO</name>
<protein>
    <submittedName>
        <fullName evidence="3">Nitric oxide reductase activation protein</fullName>
    </submittedName>
</protein>
<reference evidence="3 4" key="1">
    <citation type="submission" date="2017-02" db="EMBL/GenBank/DDBJ databases">
        <title>Mycobacterium kansasii genomes.</title>
        <authorList>
            <person name="Borowka P."/>
            <person name="Strapagiel D."/>
            <person name="Marciniak B."/>
            <person name="Lach J."/>
            <person name="Bakula Z."/>
            <person name="Van Ingen J."/>
            <person name="Safianowska A."/>
            <person name="Brzostek A."/>
            <person name="Dziadek J."/>
            <person name="Jagielski T."/>
        </authorList>
    </citation>
    <scope>NUCLEOTIDE SEQUENCE [LARGE SCALE GENOMIC DNA]</scope>
    <source>
        <strain evidence="3 4">12MK</strain>
    </source>
</reference>
<accession>A0A8E2IVP0</accession>
<gene>
    <name evidence="3" type="ORF">B4U45_07675</name>
</gene>
<organism evidence="3 4">
    <name type="scientific">Mycobacterium persicum</name>
    <dbReference type="NCBI Taxonomy" id="1487726"/>
    <lineage>
        <taxon>Bacteria</taxon>
        <taxon>Bacillati</taxon>
        <taxon>Actinomycetota</taxon>
        <taxon>Actinomycetes</taxon>
        <taxon>Mycobacteriales</taxon>
        <taxon>Mycobacteriaceae</taxon>
        <taxon>Mycobacterium</taxon>
    </lineage>
</organism>
<comment type="caution">
    <text evidence="3">The sequence shown here is derived from an EMBL/GenBank/DDBJ whole genome shotgun (WGS) entry which is preliminary data.</text>
</comment>
<dbReference type="SUPFAM" id="SSF53300">
    <property type="entry name" value="vWA-like"/>
    <property type="match status" value="1"/>
</dbReference>
<dbReference type="InterPro" id="IPR036465">
    <property type="entry name" value="vWFA_dom_sf"/>
</dbReference>
<sequence length="596" mass="63070">MRSPRACVDLARLTACQAGLYVGTDIWSTRSTRTNRVTGDQHHTDRLPRLGIVASAIAGRTVRVAPAGAGEPAWTDGRTIFVDAALPGRDQLASLAVQASLLAAGSLDPDLVRALNRRPAVARRYLAVEGHRALAANEYWLPEPTRGLIDRDIAARTHSPAASLAVARSPHPVAGAPASFGAIHARKLLAQLATHRDAPAGGEHGRQAGPAPADLDDDPAGPQETVFPSPIGGSGALGRLLRRMLRPVRRLGDSGQPGADAPAHRTRSGIGSAQGVLSTAPAGLFDERAGGPRGKAESVSYPEWDVHRRCYRPNWCTVREMPAVVGDASFPDCLDRYALRRSLARLGLGPDWFRRQLHGEDIDIDAAVEARLDAAAGSLPTDAIYLDRLRRRRDLAVLLLLDISGSVAEPAATGKTVHEQQRAVAAALAIAFDDLGDRLALYAFHSQGRAAVQLVPVKRFDDPLDAPALRRLGGLVPGGYSRLGAAIRHGAAVLESGGGTTRRLLVVVSDGLAYDHGYERAYGAADSRRALAEARGRGTGCVCLAVGASTDPEELQRVFGSAALAAIAEPEQLRRVAGPLFRAALRSAEVRRPAES</sequence>
<evidence type="ECO:0000259" key="2">
    <source>
        <dbReference type="PROSITE" id="PS50234"/>
    </source>
</evidence>
<feature type="region of interest" description="Disordered" evidence="1">
    <location>
        <begin position="198"/>
        <end position="234"/>
    </location>
</feature>
<dbReference type="PANTHER" id="PTHR41248:SF1">
    <property type="entry name" value="NORD PROTEIN"/>
    <property type="match status" value="1"/>
</dbReference>